<dbReference type="RefSeq" id="WP_179430776.1">
    <property type="nucleotide sequence ID" value="NZ_BAABLC010000003.1"/>
</dbReference>
<protein>
    <submittedName>
        <fullName evidence="2">Outer membrane protein OmpA-like peptidoglycan-associated protein</fullName>
    </submittedName>
</protein>
<proteinExistence type="predicted"/>
<comment type="caution">
    <text evidence="2">The sequence shown here is derived from an EMBL/GenBank/DDBJ whole genome shotgun (WGS) entry which is preliminary data.</text>
</comment>
<dbReference type="EMBL" id="JACCBH010000001">
    <property type="protein sequence ID" value="NYD53332.1"/>
    <property type="molecule type" value="Genomic_DNA"/>
</dbReference>
<reference evidence="2 3" key="1">
    <citation type="submission" date="2020-07" db="EMBL/GenBank/DDBJ databases">
        <title>Sequencing the genomes of 1000 actinobacteria strains.</title>
        <authorList>
            <person name="Klenk H.-P."/>
        </authorList>
    </citation>
    <scope>NUCLEOTIDE SEQUENCE [LARGE SCALE GENOMIC DNA]</scope>
    <source>
        <strain evidence="2 3">DSM 22185</strain>
    </source>
</reference>
<evidence type="ECO:0000313" key="3">
    <source>
        <dbReference type="Proteomes" id="UP000552045"/>
    </source>
</evidence>
<name>A0A7Y9JL56_9MICO</name>
<evidence type="ECO:0000313" key="2">
    <source>
        <dbReference type="EMBL" id="NYD53332.1"/>
    </source>
</evidence>
<feature type="compositionally biased region" description="Basic residues" evidence="1">
    <location>
        <begin position="366"/>
        <end position="387"/>
    </location>
</feature>
<feature type="region of interest" description="Disordered" evidence="1">
    <location>
        <begin position="363"/>
        <end position="412"/>
    </location>
</feature>
<feature type="compositionally biased region" description="Basic and acidic residues" evidence="1">
    <location>
        <begin position="396"/>
        <end position="412"/>
    </location>
</feature>
<gene>
    <name evidence="2" type="ORF">BKA02_000387</name>
</gene>
<organism evidence="2 3">
    <name type="scientific">Microbacterium pseudoresistens</name>
    <dbReference type="NCBI Taxonomy" id="640634"/>
    <lineage>
        <taxon>Bacteria</taxon>
        <taxon>Bacillati</taxon>
        <taxon>Actinomycetota</taxon>
        <taxon>Actinomycetes</taxon>
        <taxon>Micrococcales</taxon>
        <taxon>Microbacteriaceae</taxon>
        <taxon>Microbacterium</taxon>
    </lineage>
</organism>
<feature type="region of interest" description="Disordered" evidence="1">
    <location>
        <begin position="287"/>
        <end position="327"/>
    </location>
</feature>
<sequence length="412" mass="44728">MSLSKRERIRRLVAWSSGGAVVLGIGLAAPTAAFAVPVPAEVAVTAAPAPADPTLVFEETFDDNVAETAISVADYARADGGVYSSTPSWLDLEACNGVVLQAADTVFDPGICNINPDARAHVQRLAQQLGVVNGAADPATNHAVTAYTDKDGASGDNVMLQGPAPSAFELTADRFYVAGVDVAEINCSASINSRLFPGFAVSGDSNFASDAIVACAGGTSDGDPNEPVFVGSFVSDGIQSPATGAAEFVLWNSEVAGSGNDFAYDNLRLYDATPTLHKSFAQEAVRDRSARHDAAHRREHERALREDRMGLQRHDAVGHDDRRDAERRDHLRRRRCDGRRGIRRAGGRRRLDRPRRRVVHHLDRRGARRGRRFHEHDHWRHRSGRRAVRADPCARALHEPYQDGRAGGPDRR</sequence>
<keyword evidence="3" id="KW-1185">Reference proteome</keyword>
<dbReference type="Proteomes" id="UP000552045">
    <property type="component" value="Unassembled WGS sequence"/>
</dbReference>
<evidence type="ECO:0000256" key="1">
    <source>
        <dbReference type="SAM" id="MobiDB-lite"/>
    </source>
</evidence>
<dbReference type="AlphaFoldDB" id="A0A7Y9JL56"/>
<accession>A0A7Y9JL56</accession>